<name>A0A1I1SAS5_9GAMM</name>
<proteinExistence type="predicted"/>
<keyword evidence="1" id="KW-0732">Signal</keyword>
<sequence>MFLKKVLISATFVCLSFSALSSTSGKESQVSWQPVASDKLIRLPVNIIEKRIEQDFNMSPMASRVSNIEKEMLSTVDNMKTIGEQLANAQDDDLLDKRHDLLQQKSHYLDLLQESQALRQRALATKQDLYLNILDKIVAKNESNTSSLGFQLRKSQKAARARMEKMITRVDQHLVNGGYDEASPYATEYATNLDKINQLKNKISKHSANKSPTLNGVEVTSQEYLRQLLIDVSSEQSLLDQEGLLLSYMARLVALDANEMEYQMSYGSDEMDVKRQELTSPSTVADLFL</sequence>
<evidence type="ECO:0000256" key="1">
    <source>
        <dbReference type="SAM" id="SignalP"/>
    </source>
</evidence>
<feature type="signal peptide" evidence="1">
    <location>
        <begin position="1"/>
        <end position="21"/>
    </location>
</feature>
<feature type="chain" id="PRO_5011526494" evidence="1">
    <location>
        <begin position="22"/>
        <end position="289"/>
    </location>
</feature>
<evidence type="ECO:0000313" key="3">
    <source>
        <dbReference type="Proteomes" id="UP000198862"/>
    </source>
</evidence>
<evidence type="ECO:0000313" key="2">
    <source>
        <dbReference type="EMBL" id="SFD43614.1"/>
    </source>
</evidence>
<reference evidence="2 3" key="1">
    <citation type="submission" date="2016-10" db="EMBL/GenBank/DDBJ databases">
        <authorList>
            <person name="de Groot N.N."/>
        </authorList>
    </citation>
    <scope>NUCLEOTIDE SEQUENCE [LARGE SCALE GENOMIC DNA]</scope>
    <source>
        <strain evidence="2 3">DSM 6059</strain>
    </source>
</reference>
<gene>
    <name evidence="2" type="ORF">SAMN02745724_04520</name>
</gene>
<dbReference type="STRING" id="1123010.SAMN02745724_04520"/>
<organism evidence="2 3">
    <name type="scientific">Pseudoalteromonas denitrificans DSM 6059</name>
    <dbReference type="NCBI Taxonomy" id="1123010"/>
    <lineage>
        <taxon>Bacteria</taxon>
        <taxon>Pseudomonadati</taxon>
        <taxon>Pseudomonadota</taxon>
        <taxon>Gammaproteobacteria</taxon>
        <taxon>Alteromonadales</taxon>
        <taxon>Pseudoalteromonadaceae</taxon>
        <taxon>Pseudoalteromonas</taxon>
    </lineage>
</organism>
<dbReference type="Proteomes" id="UP000198862">
    <property type="component" value="Unassembled WGS sequence"/>
</dbReference>
<dbReference type="RefSeq" id="WP_245763894.1">
    <property type="nucleotide sequence ID" value="NZ_FOLO01000057.1"/>
</dbReference>
<dbReference type="AlphaFoldDB" id="A0A1I1SAS5"/>
<keyword evidence="3" id="KW-1185">Reference proteome</keyword>
<accession>A0A1I1SAS5</accession>
<protein>
    <submittedName>
        <fullName evidence="2">Uncharacterized protein</fullName>
    </submittedName>
</protein>
<dbReference type="EMBL" id="FOLO01000057">
    <property type="protein sequence ID" value="SFD43614.1"/>
    <property type="molecule type" value="Genomic_DNA"/>
</dbReference>